<reference evidence="1 2" key="1">
    <citation type="submission" date="2014-10" db="EMBL/GenBank/DDBJ databases">
        <title>Draft genome of phytase producing Bacillus ginsengihumi strain M2.11.</title>
        <authorList>
            <person name="Toymentseva A."/>
            <person name="Boulygina E.A."/>
            <person name="Kazakov S.V."/>
            <person name="Kayumov I."/>
            <person name="Suleimanova A.D."/>
            <person name="Mardanova A.M."/>
            <person name="Maria S.N."/>
            <person name="Sergey M.Y."/>
            <person name="Sharipova M.R."/>
        </authorList>
    </citation>
    <scope>NUCLEOTIDE SEQUENCE [LARGE SCALE GENOMIC DNA]</scope>
    <source>
        <strain evidence="1 2">M2.11</strain>
    </source>
</reference>
<evidence type="ECO:0000313" key="2">
    <source>
        <dbReference type="Proteomes" id="UP000030588"/>
    </source>
</evidence>
<dbReference type="AlphaFoldDB" id="A0A0A6VDM1"/>
<gene>
    <name evidence="1" type="ORF">NG54_07845</name>
</gene>
<dbReference type="EMBL" id="JRUN01000018">
    <property type="protein sequence ID" value="KHD85671.1"/>
    <property type="molecule type" value="Genomic_DNA"/>
</dbReference>
<sequence>MDIMPVYVVMSKSPSGFIKVVGCYEKECRAIDLVAKISNSVPDWEHWYVESDFMVENLMIQR</sequence>
<proteinExistence type="predicted"/>
<protein>
    <submittedName>
        <fullName evidence="1">Uncharacterized protein</fullName>
    </submittedName>
</protein>
<dbReference type="Proteomes" id="UP000030588">
    <property type="component" value="Unassembled WGS sequence"/>
</dbReference>
<organism evidence="1 2">
    <name type="scientific">Heyndrickxia ginsengihumi</name>
    <dbReference type="NCBI Taxonomy" id="363870"/>
    <lineage>
        <taxon>Bacteria</taxon>
        <taxon>Bacillati</taxon>
        <taxon>Bacillota</taxon>
        <taxon>Bacilli</taxon>
        <taxon>Bacillales</taxon>
        <taxon>Bacillaceae</taxon>
        <taxon>Heyndrickxia</taxon>
    </lineage>
</organism>
<comment type="caution">
    <text evidence="1">The sequence shown here is derived from an EMBL/GenBank/DDBJ whole genome shotgun (WGS) entry which is preliminary data.</text>
</comment>
<evidence type="ECO:0000313" key="1">
    <source>
        <dbReference type="EMBL" id="KHD85671.1"/>
    </source>
</evidence>
<name>A0A0A6VDM1_9BACI</name>
<dbReference type="RefSeq" id="WP_035354169.1">
    <property type="nucleotide sequence ID" value="NZ_JRUN01000018.1"/>
</dbReference>
<accession>A0A0A6VDM1</accession>